<dbReference type="GO" id="GO:0019902">
    <property type="term" value="F:phosphatase binding"/>
    <property type="evidence" value="ECO:0007669"/>
    <property type="project" value="TreeGrafter"/>
</dbReference>
<feature type="region of interest" description="Disordered" evidence="3">
    <location>
        <begin position="124"/>
        <end position="177"/>
    </location>
</feature>
<evidence type="ECO:0000313" key="6">
    <source>
        <dbReference type="Proteomes" id="UP000700334"/>
    </source>
</evidence>
<feature type="compositionally biased region" description="Basic and acidic residues" evidence="3">
    <location>
        <begin position="238"/>
        <end position="257"/>
    </location>
</feature>
<comment type="caution">
    <text evidence="5">The sequence shown here is derived from an EMBL/GenBank/DDBJ whole genome shotgun (WGS) entry which is preliminary data.</text>
</comment>
<accession>A0A8J5ZZ70</accession>
<evidence type="ECO:0000313" key="5">
    <source>
        <dbReference type="EMBL" id="KAG8512489.1"/>
    </source>
</evidence>
<dbReference type="Proteomes" id="UP000700334">
    <property type="component" value="Unassembled WGS sequence"/>
</dbReference>
<reference evidence="5" key="1">
    <citation type="journal article" date="2021" name="Evol. Appl.">
        <title>The genome of the Pyrenean desman and the effects of bottlenecks and inbreeding on the genomic landscape of an endangered species.</title>
        <authorList>
            <person name="Escoda L."/>
            <person name="Castresana J."/>
        </authorList>
    </citation>
    <scope>NUCLEOTIDE SEQUENCE</scope>
    <source>
        <strain evidence="5">IBE-C5619</strain>
    </source>
</reference>
<dbReference type="SUPFAM" id="SSF55550">
    <property type="entry name" value="SH2 domain"/>
    <property type="match status" value="1"/>
</dbReference>
<keyword evidence="1 2" id="KW-0727">SH2 domain</keyword>
<feature type="region of interest" description="Disordered" evidence="3">
    <location>
        <begin position="44"/>
        <end position="65"/>
    </location>
</feature>
<dbReference type="Pfam" id="PF00017">
    <property type="entry name" value="SH2"/>
    <property type="match status" value="1"/>
</dbReference>
<dbReference type="PANTHER" id="PTHR14388:SF5">
    <property type="entry name" value="SH2 DOMAIN-CONTAINING PROTEIN 4A"/>
    <property type="match status" value="1"/>
</dbReference>
<dbReference type="InterPro" id="IPR000980">
    <property type="entry name" value="SH2"/>
</dbReference>
<dbReference type="PANTHER" id="PTHR14388">
    <property type="entry name" value="T CELL-SPECIFIC ADAPTER PROTEIN TSAD"/>
    <property type="match status" value="1"/>
</dbReference>
<dbReference type="Gene3D" id="3.30.505.10">
    <property type="entry name" value="SH2 domain"/>
    <property type="match status" value="1"/>
</dbReference>
<evidence type="ECO:0000256" key="1">
    <source>
        <dbReference type="ARBA" id="ARBA00022999"/>
    </source>
</evidence>
<protein>
    <submittedName>
        <fullName evidence="5">SH2 domain-containing protein 4A</fullName>
    </submittedName>
</protein>
<keyword evidence="6" id="KW-1185">Reference proteome</keyword>
<evidence type="ECO:0000256" key="2">
    <source>
        <dbReference type="PROSITE-ProRule" id="PRU00191"/>
    </source>
</evidence>
<dbReference type="OrthoDB" id="10003345at2759"/>
<gene>
    <name evidence="5" type="ORF">J0S82_007022</name>
</gene>
<dbReference type="PROSITE" id="PS50001">
    <property type="entry name" value="SH2"/>
    <property type="match status" value="1"/>
</dbReference>
<dbReference type="EMBL" id="JAGFMF010011796">
    <property type="protein sequence ID" value="KAG8512489.1"/>
    <property type="molecule type" value="Genomic_DNA"/>
</dbReference>
<evidence type="ECO:0000256" key="3">
    <source>
        <dbReference type="SAM" id="MobiDB-lite"/>
    </source>
</evidence>
<feature type="domain" description="SH2" evidence="4">
    <location>
        <begin position="340"/>
        <end position="432"/>
    </location>
</feature>
<proteinExistence type="predicted"/>
<name>A0A8J5ZZ70_GALPY</name>
<organism evidence="5 6">
    <name type="scientific">Galemys pyrenaicus</name>
    <name type="common">Iberian desman</name>
    <name type="synonym">Pyrenean desman</name>
    <dbReference type="NCBI Taxonomy" id="202257"/>
    <lineage>
        <taxon>Eukaryota</taxon>
        <taxon>Metazoa</taxon>
        <taxon>Chordata</taxon>
        <taxon>Craniata</taxon>
        <taxon>Vertebrata</taxon>
        <taxon>Euteleostomi</taxon>
        <taxon>Mammalia</taxon>
        <taxon>Eutheria</taxon>
        <taxon>Laurasiatheria</taxon>
        <taxon>Eulipotyphla</taxon>
        <taxon>Talpidae</taxon>
        <taxon>Galemys</taxon>
    </lineage>
</organism>
<evidence type="ECO:0000259" key="4">
    <source>
        <dbReference type="PROSITE" id="PS50001"/>
    </source>
</evidence>
<dbReference type="SMART" id="SM00252">
    <property type="entry name" value="SH2"/>
    <property type="match status" value="1"/>
</dbReference>
<dbReference type="GO" id="GO:0005737">
    <property type="term" value="C:cytoplasm"/>
    <property type="evidence" value="ECO:0007669"/>
    <property type="project" value="TreeGrafter"/>
</dbReference>
<feature type="compositionally biased region" description="Basic and acidic residues" evidence="3">
    <location>
        <begin position="196"/>
        <end position="228"/>
    </location>
</feature>
<feature type="region of interest" description="Disordered" evidence="3">
    <location>
        <begin position="192"/>
        <end position="285"/>
    </location>
</feature>
<sequence>MLKQILSEMYIDPDLLAELSEEQKQILFFKMREEQIRRWKEREAAMEKKESMPMKSRPKKENGKSVHWKLGADKEVWVWVMGEHHLDKPYDVLCDEILAERARLAAEQDAKALRKTQSKEFTNNWKTASRGCDLQTPENWETQNTSKKAAEEDEPGQDSRPALERETIPPPSSSSRNIEQMLADSINRMKASGFHQKKESMKKTQDEEIKETDDERTKQIYKSWKEDSEWQASLRKSKAADEKRRSLAKQAREDYKRLSLAAQKGRSGEGCPSIPQKPKRPPLPPKPLFLNQKGTPRIPFRNPGVMTASSSSQEIIRWFKEEQLPLRAGYQKTSDTIAPWFHGILTLKRANELLSTCVPGSFLIRVSEKIKGYTLSYLSEHGCKHFLIDASTDSYSFLGVDQLQHTTLADLVEYHKEEPITSLGKEILLHPCGQQDQLPDYLELFE</sequence>
<dbReference type="AlphaFoldDB" id="A0A8J5ZZ70"/>
<feature type="compositionally biased region" description="Polar residues" evidence="3">
    <location>
        <begin position="136"/>
        <end position="147"/>
    </location>
</feature>
<dbReference type="FunFam" id="3.30.505.10:FF:000034">
    <property type="entry name" value="SH2 domain-containing protein 4A"/>
    <property type="match status" value="1"/>
</dbReference>
<dbReference type="InterPro" id="IPR036860">
    <property type="entry name" value="SH2_dom_sf"/>
</dbReference>